<feature type="compositionally biased region" description="Polar residues" evidence="13">
    <location>
        <begin position="144"/>
        <end position="166"/>
    </location>
</feature>
<keyword evidence="5 11" id="KW-0804">Transcription</keyword>
<dbReference type="Pfam" id="PF02183">
    <property type="entry name" value="HALZ"/>
    <property type="match status" value="1"/>
</dbReference>
<evidence type="ECO:0000256" key="2">
    <source>
        <dbReference type="ARBA" id="ARBA00023015"/>
    </source>
</evidence>
<evidence type="ECO:0000256" key="11">
    <source>
        <dbReference type="RuleBase" id="RU369038"/>
    </source>
</evidence>
<keyword evidence="4 9" id="KW-0371">Homeobox</keyword>
<dbReference type="SUPFAM" id="SSF46689">
    <property type="entry name" value="Homeodomain-like"/>
    <property type="match status" value="1"/>
</dbReference>
<dbReference type="AlphaFoldDB" id="A0AAV1AHG2"/>
<feature type="compositionally biased region" description="Basic and acidic residues" evidence="13">
    <location>
        <begin position="171"/>
        <end position="185"/>
    </location>
</feature>
<keyword evidence="12" id="KW-0175">Coiled coil</keyword>
<accession>A0AAV1AHG2</accession>
<feature type="compositionally biased region" description="Low complexity" evidence="13">
    <location>
        <begin position="27"/>
        <end position="36"/>
    </location>
</feature>
<feature type="region of interest" description="Disordered" evidence="13">
    <location>
        <begin position="25"/>
        <end position="48"/>
    </location>
</feature>
<keyword evidence="16" id="KW-1185">Reference proteome</keyword>
<keyword evidence="3 9" id="KW-0238">DNA-binding</keyword>
<dbReference type="Proteomes" id="UP001157006">
    <property type="component" value="Chromosome 4"/>
</dbReference>
<dbReference type="GO" id="GO:0045893">
    <property type="term" value="P:positive regulation of DNA-templated transcription"/>
    <property type="evidence" value="ECO:0007669"/>
    <property type="project" value="TreeGrafter"/>
</dbReference>
<keyword evidence="6 9" id="KW-0539">Nucleus</keyword>
<feature type="DNA-binding region" description="Homeobox" evidence="9">
    <location>
        <begin position="41"/>
        <end position="100"/>
    </location>
</feature>
<sequence length="251" mass="29063">MFELETMEYGQYSCYSAEAEAAEEEAAYATSSTSSMMRKKKNKNTKRFSDEQIKSLETMFETETRLEPRKKLQLARELGLQPRQVAIWFQNKRARWKSKQLEREYNKLQNSYNSLASRFESMKKEKQTLLIQLQKLNDLIQKPIEQSQSSSQVKEANSMESESENGGTIKCEGEVKPRTSTERSEHVVDVVSDDDTSIKVEYFGLEDEHGLMSFAEHGDGSLTSPENWSGFETNDLLGESSCDYQWWDFWS</sequence>
<comment type="function">
    <text evidence="8">Probable transcription activator that may act as growth regulators in response to water deficit.</text>
</comment>
<protein>
    <recommendedName>
        <fullName evidence="11">Homeobox-leucine zipper protein</fullName>
    </recommendedName>
    <alternativeName>
        <fullName evidence="11">HD-ZIP protein</fullName>
    </alternativeName>
    <alternativeName>
        <fullName evidence="11">Homeodomain transcription factor</fullName>
    </alternativeName>
</protein>
<keyword evidence="2 11" id="KW-0805">Transcription regulation</keyword>
<evidence type="ECO:0000313" key="16">
    <source>
        <dbReference type="Proteomes" id="UP001157006"/>
    </source>
</evidence>
<dbReference type="FunFam" id="1.10.10.60:FF:000293">
    <property type="entry name" value="Homeobox-leucine zipper protein ATHB-7"/>
    <property type="match status" value="1"/>
</dbReference>
<evidence type="ECO:0000313" key="15">
    <source>
        <dbReference type="EMBL" id="CAI8607727.1"/>
    </source>
</evidence>
<evidence type="ECO:0000259" key="14">
    <source>
        <dbReference type="PROSITE" id="PS50071"/>
    </source>
</evidence>
<proteinExistence type="inferred from homology"/>
<dbReference type="PRINTS" id="PR00031">
    <property type="entry name" value="HTHREPRESSR"/>
</dbReference>
<evidence type="ECO:0000256" key="9">
    <source>
        <dbReference type="PROSITE-ProRule" id="PRU00108"/>
    </source>
</evidence>
<dbReference type="InterPro" id="IPR001356">
    <property type="entry name" value="HD"/>
</dbReference>
<organism evidence="15 16">
    <name type="scientific">Vicia faba</name>
    <name type="common">Broad bean</name>
    <name type="synonym">Faba vulgaris</name>
    <dbReference type="NCBI Taxonomy" id="3906"/>
    <lineage>
        <taxon>Eukaryota</taxon>
        <taxon>Viridiplantae</taxon>
        <taxon>Streptophyta</taxon>
        <taxon>Embryophyta</taxon>
        <taxon>Tracheophyta</taxon>
        <taxon>Spermatophyta</taxon>
        <taxon>Magnoliopsida</taxon>
        <taxon>eudicotyledons</taxon>
        <taxon>Gunneridae</taxon>
        <taxon>Pentapetalae</taxon>
        <taxon>rosids</taxon>
        <taxon>fabids</taxon>
        <taxon>Fabales</taxon>
        <taxon>Fabaceae</taxon>
        <taxon>Papilionoideae</taxon>
        <taxon>50 kb inversion clade</taxon>
        <taxon>NPAAA clade</taxon>
        <taxon>Hologalegina</taxon>
        <taxon>IRL clade</taxon>
        <taxon>Fabeae</taxon>
        <taxon>Vicia</taxon>
    </lineage>
</organism>
<evidence type="ECO:0000256" key="5">
    <source>
        <dbReference type="ARBA" id="ARBA00023163"/>
    </source>
</evidence>
<dbReference type="InterPro" id="IPR045224">
    <property type="entry name" value="HDZip_class_I_plant"/>
</dbReference>
<evidence type="ECO:0000256" key="4">
    <source>
        <dbReference type="ARBA" id="ARBA00023155"/>
    </source>
</evidence>
<evidence type="ECO:0000256" key="8">
    <source>
        <dbReference type="ARBA" id="ARBA00058361"/>
    </source>
</evidence>
<dbReference type="PROSITE" id="PS00027">
    <property type="entry name" value="HOMEOBOX_1"/>
    <property type="match status" value="1"/>
</dbReference>
<dbReference type="InterPro" id="IPR003106">
    <property type="entry name" value="Leu_zip_homeo"/>
</dbReference>
<dbReference type="GO" id="GO:0000976">
    <property type="term" value="F:transcription cis-regulatory region binding"/>
    <property type="evidence" value="ECO:0007669"/>
    <property type="project" value="UniProtKB-ARBA"/>
</dbReference>
<evidence type="ECO:0000256" key="3">
    <source>
        <dbReference type="ARBA" id="ARBA00023125"/>
    </source>
</evidence>
<evidence type="ECO:0000256" key="13">
    <source>
        <dbReference type="SAM" id="MobiDB-lite"/>
    </source>
</evidence>
<dbReference type="PANTHER" id="PTHR24326">
    <property type="entry name" value="HOMEOBOX-LEUCINE ZIPPER PROTEIN"/>
    <property type="match status" value="1"/>
</dbReference>
<dbReference type="GO" id="GO:0005634">
    <property type="term" value="C:nucleus"/>
    <property type="evidence" value="ECO:0007669"/>
    <property type="project" value="UniProtKB-SubCell"/>
</dbReference>
<comment type="subcellular location">
    <subcellularLocation>
        <location evidence="1 9 10">Nucleus</location>
    </subcellularLocation>
</comment>
<dbReference type="InterPro" id="IPR009057">
    <property type="entry name" value="Homeodomain-like_sf"/>
</dbReference>
<evidence type="ECO:0000256" key="7">
    <source>
        <dbReference type="ARBA" id="ARBA00025748"/>
    </source>
</evidence>
<reference evidence="15 16" key="1">
    <citation type="submission" date="2023-01" db="EMBL/GenBank/DDBJ databases">
        <authorList>
            <person name="Kreplak J."/>
        </authorList>
    </citation>
    <scope>NUCLEOTIDE SEQUENCE [LARGE SCALE GENOMIC DNA]</scope>
</reference>
<dbReference type="EMBL" id="OX451739">
    <property type="protein sequence ID" value="CAI8607727.1"/>
    <property type="molecule type" value="Genomic_DNA"/>
</dbReference>
<evidence type="ECO:0000256" key="1">
    <source>
        <dbReference type="ARBA" id="ARBA00004123"/>
    </source>
</evidence>
<feature type="coiled-coil region" evidence="12">
    <location>
        <begin position="91"/>
        <end position="139"/>
    </location>
</feature>
<dbReference type="InterPro" id="IPR000047">
    <property type="entry name" value="HTH_motif"/>
</dbReference>
<feature type="region of interest" description="Disordered" evidence="13">
    <location>
        <begin position="144"/>
        <end position="185"/>
    </location>
</feature>
<dbReference type="PROSITE" id="PS50071">
    <property type="entry name" value="HOMEOBOX_2"/>
    <property type="match status" value="1"/>
</dbReference>
<feature type="compositionally biased region" description="Basic residues" evidence="13">
    <location>
        <begin position="37"/>
        <end position="46"/>
    </location>
</feature>
<name>A0AAV1AHG2_VICFA</name>
<dbReference type="GO" id="GO:0009414">
    <property type="term" value="P:response to water deprivation"/>
    <property type="evidence" value="ECO:0007669"/>
    <property type="project" value="UniProtKB-ARBA"/>
</dbReference>
<dbReference type="PANTHER" id="PTHR24326:SF604">
    <property type="entry name" value="HOMEOBOX-LEUCINE ZIPPER PROTEIN ATHB-7"/>
    <property type="match status" value="1"/>
</dbReference>
<evidence type="ECO:0000256" key="6">
    <source>
        <dbReference type="ARBA" id="ARBA00023242"/>
    </source>
</evidence>
<comment type="function">
    <text evidence="11">Transcription factor.</text>
</comment>
<dbReference type="SMART" id="SM00389">
    <property type="entry name" value="HOX"/>
    <property type="match status" value="1"/>
</dbReference>
<comment type="similarity">
    <text evidence="7 11">Belongs to the HD-ZIP homeobox family. Class I subfamily.</text>
</comment>
<dbReference type="GO" id="GO:0000981">
    <property type="term" value="F:DNA-binding transcription factor activity, RNA polymerase II-specific"/>
    <property type="evidence" value="ECO:0007669"/>
    <property type="project" value="UniProtKB-UniRule"/>
</dbReference>
<dbReference type="Gene3D" id="1.10.10.60">
    <property type="entry name" value="Homeodomain-like"/>
    <property type="match status" value="1"/>
</dbReference>
<dbReference type="GO" id="GO:0009737">
    <property type="term" value="P:response to abscisic acid"/>
    <property type="evidence" value="ECO:0007669"/>
    <property type="project" value="UniProtKB-ARBA"/>
</dbReference>
<gene>
    <name evidence="15" type="ORF">VFH_IV051640</name>
</gene>
<evidence type="ECO:0000256" key="12">
    <source>
        <dbReference type="SAM" id="Coils"/>
    </source>
</evidence>
<evidence type="ECO:0000256" key="10">
    <source>
        <dbReference type="RuleBase" id="RU000682"/>
    </source>
</evidence>
<dbReference type="CDD" id="cd00086">
    <property type="entry name" value="homeodomain"/>
    <property type="match status" value="1"/>
</dbReference>
<feature type="domain" description="Homeobox" evidence="14">
    <location>
        <begin position="39"/>
        <end position="99"/>
    </location>
</feature>
<dbReference type="InterPro" id="IPR017970">
    <property type="entry name" value="Homeobox_CS"/>
</dbReference>
<dbReference type="Pfam" id="PF00046">
    <property type="entry name" value="Homeodomain"/>
    <property type="match status" value="1"/>
</dbReference>